<gene>
    <name evidence="2" type="ORF">bsdcttw_04990</name>
</gene>
<feature type="transmembrane region" description="Helical" evidence="1">
    <location>
        <begin position="90"/>
        <end position="109"/>
    </location>
</feature>
<feature type="transmembrane region" description="Helical" evidence="1">
    <location>
        <begin position="12"/>
        <end position="32"/>
    </location>
</feature>
<name>A0A7I8DG42_9FIRM</name>
<feature type="transmembrane region" description="Helical" evidence="1">
    <location>
        <begin position="186"/>
        <end position="204"/>
    </location>
</feature>
<keyword evidence="1" id="KW-1133">Transmembrane helix</keyword>
<reference evidence="2 3" key="2">
    <citation type="submission" date="2020-08" db="EMBL/GenBank/DDBJ databases">
        <authorList>
            <person name="Ueki A."/>
            <person name="Tonouchi A."/>
        </authorList>
    </citation>
    <scope>NUCLEOTIDE SEQUENCE [LARGE SCALE GENOMIC DNA]</scope>
    <source>
        <strain evidence="2 3">CTTW</strain>
    </source>
</reference>
<organism evidence="2 3">
    <name type="scientific">Anaerocolumna chitinilytica</name>
    <dbReference type="NCBI Taxonomy" id="1727145"/>
    <lineage>
        <taxon>Bacteria</taxon>
        <taxon>Bacillati</taxon>
        <taxon>Bacillota</taxon>
        <taxon>Clostridia</taxon>
        <taxon>Lachnospirales</taxon>
        <taxon>Lachnospiraceae</taxon>
        <taxon>Anaerocolumna</taxon>
    </lineage>
</organism>
<dbReference type="Proteomes" id="UP000515703">
    <property type="component" value="Chromosome"/>
</dbReference>
<accession>A0A7I8DG42</accession>
<keyword evidence="1" id="KW-0812">Transmembrane</keyword>
<evidence type="ECO:0008006" key="4">
    <source>
        <dbReference type="Google" id="ProtNLM"/>
    </source>
</evidence>
<keyword evidence="1" id="KW-0472">Membrane</keyword>
<protein>
    <recommendedName>
        <fullName evidence="4">CPBP family intramembrane metalloprotease</fullName>
    </recommendedName>
</protein>
<feature type="transmembrane region" description="Helical" evidence="1">
    <location>
        <begin position="52"/>
        <end position="70"/>
    </location>
</feature>
<dbReference type="KEGG" id="acht:bsdcttw_04990"/>
<feature type="transmembrane region" description="Helical" evidence="1">
    <location>
        <begin position="129"/>
        <end position="149"/>
    </location>
</feature>
<sequence>MKEKTTEVKGIHYLRLALFAFAGLGIETIYAFMLEPIIYGHPMADWNVPQYIIHWAITCITWAVITYFILKTSKERFGFNLFHTEGKMKIWQWICILLCIVFSLSLSYWNWGGFKVVKEFQHNGLIKFIFQYIYYVFETVLFTLMLVYGQKAFELWFKKKNIPYGGIILALTWGLVHIFTKGSISVGLLTALSGFTYGLVYLLVNRDIKKALPILFIMFML</sequence>
<keyword evidence="3" id="KW-1185">Reference proteome</keyword>
<dbReference type="AlphaFoldDB" id="A0A7I8DG42"/>
<dbReference type="EMBL" id="AP023368">
    <property type="protein sequence ID" value="BCJ97458.1"/>
    <property type="molecule type" value="Genomic_DNA"/>
</dbReference>
<feature type="transmembrane region" description="Helical" evidence="1">
    <location>
        <begin position="161"/>
        <end position="180"/>
    </location>
</feature>
<dbReference type="RefSeq" id="WP_197979820.1">
    <property type="nucleotide sequence ID" value="NZ_AP023368.1"/>
</dbReference>
<evidence type="ECO:0000313" key="3">
    <source>
        <dbReference type="Proteomes" id="UP000515703"/>
    </source>
</evidence>
<proteinExistence type="predicted"/>
<evidence type="ECO:0000313" key="2">
    <source>
        <dbReference type="EMBL" id="BCJ97458.1"/>
    </source>
</evidence>
<reference evidence="2 3" key="1">
    <citation type="submission" date="2020-08" db="EMBL/GenBank/DDBJ databases">
        <title>Draft genome sequencing of an Anaerocolumna strain isolated from anoxic soil subjected to BSD treatment.</title>
        <authorList>
            <person name="Uek A."/>
            <person name="Tonouchi A."/>
        </authorList>
    </citation>
    <scope>NUCLEOTIDE SEQUENCE [LARGE SCALE GENOMIC DNA]</scope>
    <source>
        <strain evidence="2 3">CTTW</strain>
    </source>
</reference>
<evidence type="ECO:0000256" key="1">
    <source>
        <dbReference type="SAM" id="Phobius"/>
    </source>
</evidence>